<dbReference type="Gene3D" id="1.20.120.1760">
    <property type="match status" value="1"/>
</dbReference>
<dbReference type="GO" id="GO:0016020">
    <property type="term" value="C:membrane"/>
    <property type="evidence" value="ECO:0007669"/>
    <property type="project" value="UniProtKB-SubCell"/>
</dbReference>
<keyword evidence="7" id="KW-1185">Reference proteome</keyword>
<dbReference type="PANTHER" id="PTHR10414">
    <property type="entry name" value="ETHANOLAMINEPHOSPHOTRANSFERASE"/>
    <property type="match status" value="1"/>
</dbReference>
<protein>
    <recommendedName>
        <fullName evidence="8">CDP-alcohol phosphatidyltransferase</fullName>
    </recommendedName>
</protein>
<dbReference type="PANTHER" id="PTHR10414:SF37">
    <property type="entry name" value="BB IN A BOXCAR, ISOFORM C"/>
    <property type="match status" value="1"/>
</dbReference>
<comment type="subcellular location">
    <subcellularLocation>
        <location evidence="1">Membrane</location>
    </subcellularLocation>
</comment>
<keyword evidence="5" id="KW-1133">Transmembrane helix</keyword>
<evidence type="ECO:0000256" key="3">
    <source>
        <dbReference type="ARBA" id="ARBA00023136"/>
    </source>
</evidence>
<dbReference type="InterPro" id="IPR000462">
    <property type="entry name" value="CDP-OH_P_trans"/>
</dbReference>
<reference evidence="6 7" key="1">
    <citation type="submission" date="2018-10" db="EMBL/GenBank/DDBJ databases">
        <authorList>
            <consortium name="IHU Genomes"/>
        </authorList>
    </citation>
    <scope>NUCLEOTIDE SEQUENCE [LARGE SCALE GENOMIC DNA]</scope>
    <source>
        <strain evidence="6 7">A1</strain>
    </source>
</reference>
<feature type="transmembrane region" description="Helical" evidence="5">
    <location>
        <begin position="348"/>
        <end position="371"/>
    </location>
</feature>
<name>A0A5K0U762_9VIRU</name>
<evidence type="ECO:0000313" key="6">
    <source>
        <dbReference type="EMBL" id="VBB17748.1"/>
    </source>
</evidence>
<keyword evidence="5" id="KW-0812">Transmembrane</keyword>
<sequence length="394" mass="43673">MSDRLFKVDEDETVQSSSGSASSSLSTSVSTSASTKDQQKSTATYSYHTSDKSILDTVHDSTWMYIANLFATYLPWVTPNMVTLIGFTPLFMLFMTYLCGYISDASMYFWLAPLIVLYINMDAVDGKLARLTNRSSPFGQMVDHGCDAVMAGVMTFLLAATLTSMYDSYFTRFTVALSVLAIYTGQMFCNLTEFYTGGMIVSIGKISTTELGYACAVTAFIDYLIFASGFTTFGSVVHMLCRLATIGLSSYGVHSLYTTLTTIPAGTKKKGTDALVKPFAFDDITHYIFTNIAVVLIMFMTHFSVYEIVMSLLYISGSMIDIIFSNATKRDSVLFDNITLTVTCLKTFTVIFIGSGFLSMLFDMIVLVQFFSDKISKRDYILARQEKLKAKKAE</sequence>
<feature type="compositionally biased region" description="Low complexity" evidence="4">
    <location>
        <begin position="16"/>
        <end position="32"/>
    </location>
</feature>
<evidence type="ECO:0000256" key="4">
    <source>
        <dbReference type="SAM" id="MobiDB-lite"/>
    </source>
</evidence>
<evidence type="ECO:0000256" key="2">
    <source>
        <dbReference type="ARBA" id="ARBA00022679"/>
    </source>
</evidence>
<keyword evidence="2" id="KW-0808">Transferase</keyword>
<evidence type="ECO:0000256" key="5">
    <source>
        <dbReference type="SAM" id="Phobius"/>
    </source>
</evidence>
<feature type="transmembrane region" description="Helical" evidence="5">
    <location>
        <begin position="73"/>
        <end position="95"/>
    </location>
</feature>
<dbReference type="EMBL" id="UPSH01000001">
    <property type="protein sequence ID" value="VBB17748.1"/>
    <property type="molecule type" value="Genomic_DNA"/>
</dbReference>
<dbReference type="GO" id="GO:0008654">
    <property type="term" value="P:phospholipid biosynthetic process"/>
    <property type="evidence" value="ECO:0007669"/>
    <property type="project" value="InterPro"/>
</dbReference>
<feature type="transmembrane region" description="Helical" evidence="5">
    <location>
        <begin position="308"/>
        <end position="328"/>
    </location>
</feature>
<accession>A0A5K0U762</accession>
<dbReference type="Pfam" id="PF01066">
    <property type="entry name" value="CDP-OH_P_transf"/>
    <property type="match status" value="1"/>
</dbReference>
<dbReference type="PROSITE" id="PS00379">
    <property type="entry name" value="CDP_ALCOHOL_P_TRANSF"/>
    <property type="match status" value="1"/>
</dbReference>
<dbReference type="Proteomes" id="UP000594342">
    <property type="component" value="Unassembled WGS sequence"/>
</dbReference>
<comment type="caution">
    <text evidence="6">The sequence shown here is derived from an EMBL/GenBank/DDBJ whole genome shotgun (WGS) entry which is preliminary data.</text>
</comment>
<organism evidence="6 7">
    <name type="scientific">Yasminevirus sp. GU-2018</name>
    <dbReference type="NCBI Taxonomy" id="2420051"/>
    <lineage>
        <taxon>Viruses</taxon>
        <taxon>Varidnaviria</taxon>
        <taxon>Bamfordvirae</taxon>
        <taxon>Nucleocytoviricota</taxon>
        <taxon>Megaviricetes</taxon>
        <taxon>Imitervirales</taxon>
        <taxon>Mimiviridae</taxon>
        <taxon>Klosneuvirinae</taxon>
        <taxon>Yasminevirus</taxon>
        <taxon>Yasminevirus saudimassiliense</taxon>
    </lineage>
</organism>
<dbReference type="InterPro" id="IPR014472">
    <property type="entry name" value="CHOPT"/>
</dbReference>
<dbReference type="GO" id="GO:0016780">
    <property type="term" value="F:phosphotransferase activity, for other substituted phosphate groups"/>
    <property type="evidence" value="ECO:0007669"/>
    <property type="project" value="InterPro"/>
</dbReference>
<evidence type="ECO:0000313" key="7">
    <source>
        <dbReference type="Proteomes" id="UP000594342"/>
    </source>
</evidence>
<keyword evidence="3 5" id="KW-0472">Membrane</keyword>
<evidence type="ECO:0008006" key="8">
    <source>
        <dbReference type="Google" id="ProtNLM"/>
    </source>
</evidence>
<evidence type="ECO:0000256" key="1">
    <source>
        <dbReference type="ARBA" id="ARBA00004370"/>
    </source>
</evidence>
<feature type="transmembrane region" description="Helical" evidence="5">
    <location>
        <begin position="211"/>
        <end position="230"/>
    </location>
</feature>
<feature type="transmembrane region" description="Helical" evidence="5">
    <location>
        <begin position="284"/>
        <end position="301"/>
    </location>
</feature>
<gene>
    <name evidence="6" type="ORF">YASMINEVIRUS_211</name>
</gene>
<feature type="transmembrane region" description="Helical" evidence="5">
    <location>
        <begin position="145"/>
        <end position="163"/>
    </location>
</feature>
<dbReference type="InterPro" id="IPR043130">
    <property type="entry name" value="CDP-OH_PTrfase_TM_dom"/>
</dbReference>
<feature type="transmembrane region" description="Helical" evidence="5">
    <location>
        <begin position="107"/>
        <end position="124"/>
    </location>
</feature>
<dbReference type="InterPro" id="IPR048254">
    <property type="entry name" value="CDP_ALCOHOL_P_TRANSF_CS"/>
</dbReference>
<feature type="region of interest" description="Disordered" evidence="4">
    <location>
        <begin position="1"/>
        <end position="32"/>
    </location>
</feature>
<proteinExistence type="predicted"/>